<dbReference type="Pfam" id="PF17167">
    <property type="entry name" value="Glyco_hydro_94"/>
    <property type="match status" value="1"/>
</dbReference>
<dbReference type="GO" id="GO:0016757">
    <property type="term" value="F:glycosyltransferase activity"/>
    <property type="evidence" value="ECO:0007669"/>
    <property type="project" value="UniProtKB-KW"/>
</dbReference>
<dbReference type="PANTHER" id="PTHR37469:SF2">
    <property type="entry name" value="CELLOBIONIC ACID PHOSPHORYLASE"/>
    <property type="match status" value="1"/>
</dbReference>
<keyword evidence="5" id="KW-0808">Transferase</keyword>
<dbReference type="Proteomes" id="UP000307999">
    <property type="component" value="Unassembled WGS sequence"/>
</dbReference>
<evidence type="ECO:0000256" key="4">
    <source>
        <dbReference type="ARBA" id="ARBA00022676"/>
    </source>
</evidence>
<protein>
    <recommendedName>
        <fullName evidence="3">gluconokinase</fullName>
        <ecNumber evidence="3">2.7.1.12</ecNumber>
    </recommendedName>
</protein>
<feature type="domain" description="Glycosyl hydrolase 94 catalytic" evidence="11">
    <location>
        <begin position="322"/>
        <end position="715"/>
    </location>
</feature>
<dbReference type="InterPro" id="IPR033432">
    <property type="entry name" value="GH94_catalytic"/>
</dbReference>
<proteinExistence type="inferred from homology"/>
<dbReference type="InterPro" id="IPR012341">
    <property type="entry name" value="6hp_glycosidase-like_sf"/>
</dbReference>
<dbReference type="Pfam" id="PF06165">
    <property type="entry name" value="GH94_b-supersand"/>
    <property type="match status" value="1"/>
</dbReference>
<dbReference type="PANTHER" id="PTHR37469">
    <property type="entry name" value="CELLOBIONIC ACID PHOSPHORYLASE-RELATED"/>
    <property type="match status" value="1"/>
</dbReference>
<evidence type="ECO:0000256" key="7">
    <source>
        <dbReference type="ARBA" id="ARBA00022777"/>
    </source>
</evidence>
<reference evidence="12 13" key="1">
    <citation type="submission" date="2019-04" db="EMBL/GenBank/DDBJ databases">
        <title>Thalassotalea guangxiensis sp. nov., isolated from sediment of the coastal wetland.</title>
        <authorList>
            <person name="Zheng S."/>
            <person name="Zhang D."/>
        </authorList>
    </citation>
    <scope>NUCLEOTIDE SEQUENCE [LARGE SCALE GENOMIC DNA]</scope>
    <source>
        <strain evidence="12 13">ZS-4</strain>
    </source>
</reference>
<keyword evidence="6" id="KW-0547">Nucleotide-binding</keyword>
<dbReference type="InterPro" id="IPR037018">
    <property type="entry name" value="GH65_N"/>
</dbReference>
<name>A0A4U1B4N1_9GAMM</name>
<dbReference type="GO" id="GO:0046316">
    <property type="term" value="F:gluconokinase activity"/>
    <property type="evidence" value="ECO:0007669"/>
    <property type="project" value="UniProtKB-EC"/>
</dbReference>
<evidence type="ECO:0000256" key="1">
    <source>
        <dbReference type="ARBA" id="ARBA00004761"/>
    </source>
</evidence>
<dbReference type="Gene3D" id="2.60.420.10">
    <property type="entry name" value="Maltose phosphorylase, domain 3"/>
    <property type="match status" value="1"/>
</dbReference>
<dbReference type="EC" id="2.7.1.12" evidence="3"/>
<dbReference type="SUPFAM" id="SSF48208">
    <property type="entry name" value="Six-hairpin glycosidases"/>
    <property type="match status" value="1"/>
</dbReference>
<keyword evidence="8" id="KW-0067">ATP-binding</keyword>
<dbReference type="Gene3D" id="1.50.10.10">
    <property type="match status" value="1"/>
</dbReference>
<evidence type="ECO:0000256" key="9">
    <source>
        <dbReference type="ARBA" id="ARBA00048090"/>
    </source>
</evidence>
<keyword evidence="13" id="KW-1185">Reference proteome</keyword>
<organism evidence="12 13">
    <name type="scientific">Thalassotalea mangrovi</name>
    <dbReference type="NCBI Taxonomy" id="2572245"/>
    <lineage>
        <taxon>Bacteria</taxon>
        <taxon>Pseudomonadati</taxon>
        <taxon>Pseudomonadota</taxon>
        <taxon>Gammaproteobacteria</taxon>
        <taxon>Alteromonadales</taxon>
        <taxon>Colwelliaceae</taxon>
        <taxon>Thalassotalea</taxon>
    </lineage>
</organism>
<dbReference type="AlphaFoldDB" id="A0A4U1B4N1"/>
<dbReference type="OrthoDB" id="9769991at2"/>
<dbReference type="InterPro" id="IPR006001">
    <property type="entry name" value="Therm_gnt_kin"/>
</dbReference>
<dbReference type="InterPro" id="IPR027417">
    <property type="entry name" value="P-loop_NTPase"/>
</dbReference>
<dbReference type="InterPro" id="IPR011013">
    <property type="entry name" value="Gal_mutarotase_sf_dom"/>
</dbReference>
<dbReference type="Gene3D" id="3.40.50.300">
    <property type="entry name" value="P-loop containing nucleotide triphosphate hydrolases"/>
    <property type="match status" value="1"/>
</dbReference>
<sequence length="1012" mass="114195">MGQDKHPCYHIDSDMHQLHLTSPTQNPGASGYLYNPSTMLQVNCRGYASAVVMQPEPSRYSTSPVQEATTFWQPEKQYFAHHPGRFFYIKDETSKEFFSLPYEPVRQQGVSFKFTVGVDRIEWQIEHMQLKCHLQVTLDSELAVEVWQLNIENLSDQERQLSVYPAFSIGYHSWMNQSAKFDPELGAVLATSVPPYQQLGEYQKINALATNCFMLSDRQPQSWTANLSAFEGEGGLHNPDGINASQLGGEAANYETPIAVVQHQVALKPKQQYQLPVLFGLAKDKAQVKDIKQFYFADEQSLERQVSVNCQAARLKDLPIQIDTGEPMFDEFVSVWLPKQVDYHRQLQRLTTDPQTRNFLQDLIGISFLNQKRARAGILKAISQQAGNGALPDGILLNDDAELKYINQVPHQDINVWLPICLQAYLDEHNDYEFLTENVAFVDNDEQATVAQHLILAMDYLIGNLDQRKLALIGQGDWCDPMNMVGYKGKGISTWLSLATSWALQVSARILGDIDSQKAEHFGAVADEINDAVNQHCWDGQWYSRGITDDGKAFGVSSDAEGKIYLNPQSWSWLAGAAGEQQFKDSQAAIESYLATPFGNMILAPAYTQMREDIGRLTQKFPGCAENGSVYNHASIFHIFALYQKNQVDAAFSGLKQMLVSEHDAQTRQQLGNFIPNYYRGLVETLESYNGCSSQLLHTGTVAWFYRCIIEELFGLKGHKDGLLVQPKLPTGWENVSVLRRFRGATIRVDYQQRVGNKPNQLILDGKTLSSNLIKDLQPDNEYHLHINLYLADENALQEEADNPVVADKSVAEADTVTANKAEPANWSEKQALALTKFKPINPELPNLFILMGVSGSGKSTLAKEFADRHGYKYIDADSFHTSEAKKLMAEAIPLTDEIRIPWIESVQSYLQSQARRQRNCVLAYSGLRKLQRQSFEQLPFNVRAVFLKVDKAVLQKRLVQRKQHFFSEKLLASQFQDFEKIKSSEPIVVIDGNQSLDATLEQISFVMHDEG</sequence>
<evidence type="ECO:0000256" key="5">
    <source>
        <dbReference type="ARBA" id="ARBA00022679"/>
    </source>
</evidence>
<evidence type="ECO:0000313" key="13">
    <source>
        <dbReference type="Proteomes" id="UP000307999"/>
    </source>
</evidence>
<comment type="pathway">
    <text evidence="1">Carbohydrate acid metabolism.</text>
</comment>
<dbReference type="GO" id="GO:0005524">
    <property type="term" value="F:ATP binding"/>
    <property type="evidence" value="ECO:0007669"/>
    <property type="project" value="UniProtKB-KW"/>
</dbReference>
<dbReference type="InterPro" id="IPR008928">
    <property type="entry name" value="6-hairpin_glycosidase_sf"/>
</dbReference>
<accession>A0A4U1B4N1</accession>
<dbReference type="EMBL" id="SWDB01000029">
    <property type="protein sequence ID" value="TKB44415.1"/>
    <property type="molecule type" value="Genomic_DNA"/>
</dbReference>
<dbReference type="RefSeq" id="WP_136736432.1">
    <property type="nucleotide sequence ID" value="NZ_SWDB01000029.1"/>
</dbReference>
<feature type="domain" description="Glycosyl hydrolase 94 supersandwich" evidence="10">
    <location>
        <begin position="80"/>
        <end position="293"/>
    </location>
</feature>
<comment type="caution">
    <text evidence="12">The sequence shown here is derived from an EMBL/GenBank/DDBJ whole genome shotgun (WGS) entry which is preliminary data.</text>
</comment>
<dbReference type="CDD" id="cd02021">
    <property type="entry name" value="GntK"/>
    <property type="match status" value="1"/>
</dbReference>
<dbReference type="SUPFAM" id="SSF52540">
    <property type="entry name" value="P-loop containing nucleoside triphosphate hydrolases"/>
    <property type="match status" value="1"/>
</dbReference>
<dbReference type="GO" id="GO:0005975">
    <property type="term" value="P:carbohydrate metabolic process"/>
    <property type="evidence" value="ECO:0007669"/>
    <property type="project" value="InterPro"/>
</dbReference>
<dbReference type="Gene3D" id="2.70.98.40">
    <property type="entry name" value="Glycoside hydrolase, family 65, N-terminal domain"/>
    <property type="match status" value="1"/>
</dbReference>
<keyword evidence="7" id="KW-0418">Kinase</keyword>
<evidence type="ECO:0000256" key="6">
    <source>
        <dbReference type="ARBA" id="ARBA00022741"/>
    </source>
</evidence>
<evidence type="ECO:0000313" key="12">
    <source>
        <dbReference type="EMBL" id="TKB44415.1"/>
    </source>
</evidence>
<evidence type="ECO:0000259" key="11">
    <source>
        <dbReference type="Pfam" id="PF17167"/>
    </source>
</evidence>
<evidence type="ECO:0000256" key="8">
    <source>
        <dbReference type="ARBA" id="ARBA00022840"/>
    </source>
</evidence>
<dbReference type="Pfam" id="PF13671">
    <property type="entry name" value="AAA_33"/>
    <property type="match status" value="1"/>
</dbReference>
<comment type="similarity">
    <text evidence="2">Belongs to the gluconokinase GntK/GntV family.</text>
</comment>
<evidence type="ECO:0000256" key="3">
    <source>
        <dbReference type="ARBA" id="ARBA00012054"/>
    </source>
</evidence>
<comment type="catalytic activity">
    <reaction evidence="9">
        <text>D-gluconate + ATP = 6-phospho-D-gluconate + ADP + H(+)</text>
        <dbReference type="Rhea" id="RHEA:19433"/>
        <dbReference type="ChEBI" id="CHEBI:15378"/>
        <dbReference type="ChEBI" id="CHEBI:18391"/>
        <dbReference type="ChEBI" id="CHEBI:30616"/>
        <dbReference type="ChEBI" id="CHEBI:58759"/>
        <dbReference type="ChEBI" id="CHEBI:456216"/>
        <dbReference type="EC" id="2.7.1.12"/>
    </reaction>
</comment>
<keyword evidence="4" id="KW-0328">Glycosyltransferase</keyword>
<dbReference type="GO" id="GO:0030246">
    <property type="term" value="F:carbohydrate binding"/>
    <property type="evidence" value="ECO:0007669"/>
    <property type="project" value="InterPro"/>
</dbReference>
<dbReference type="InterPro" id="IPR052047">
    <property type="entry name" value="GH94_Enzymes"/>
</dbReference>
<gene>
    <name evidence="12" type="ORF">E8M12_12235</name>
</gene>
<evidence type="ECO:0000259" key="10">
    <source>
        <dbReference type="Pfam" id="PF06165"/>
    </source>
</evidence>
<dbReference type="NCBIfam" id="TIGR01313">
    <property type="entry name" value="therm_gnt_kin"/>
    <property type="match status" value="1"/>
</dbReference>
<evidence type="ECO:0000256" key="2">
    <source>
        <dbReference type="ARBA" id="ARBA00008420"/>
    </source>
</evidence>
<dbReference type="InterPro" id="IPR010383">
    <property type="entry name" value="Glyco_hydrolase_94_b-supersand"/>
</dbReference>
<dbReference type="SUPFAM" id="SSF74650">
    <property type="entry name" value="Galactose mutarotase-like"/>
    <property type="match status" value="1"/>
</dbReference>